<dbReference type="EMBL" id="CP001331">
    <property type="protein sequence ID" value="ACO67123.1"/>
    <property type="molecule type" value="Genomic_DNA"/>
</dbReference>
<proteinExistence type="predicted"/>
<dbReference type="InParanoid" id="C1EFN7"/>
<dbReference type="FunCoup" id="C1EFN7">
    <property type="interactions" value="1194"/>
</dbReference>
<keyword evidence="6" id="KW-1185">Reference proteome</keyword>
<evidence type="ECO:0000256" key="3">
    <source>
        <dbReference type="ARBA" id="ARBA00044768"/>
    </source>
</evidence>
<protein>
    <recommendedName>
        <fullName evidence="1">DNA-directed primase/polymerase protein</fullName>
        <ecNumber evidence="3">2.7.7.102</ecNumber>
    </recommendedName>
</protein>
<dbReference type="GeneID" id="8248794"/>
<sequence length="636" mass="71738">MGAVGKKRSAERVEEATESFRKVLDSLTNEASARGKRLSHWARQPRPRPIYEICDLFCAERTATPKKKPQAHVRPPPMAPSLFYAPKSSAYADGSGDPHPFISRWQERAARRKVERIVAKARRSTGGAVREHEEHSEPYREFPRQQMAFEWGDAWEEKNRAVTRRLAEGEDGDKDKDEHHTTAMRFFSAEDHSTGRRKFIASTYEEFWRRYSAPELFGKRHHYELIREARPCHLYFDLEYALGANADVNGTAATDALVELVLEDLATREGVVGADGAPLRPAQCVMELQSTSATKFSRHLVFRTPGVAFANAAHAGHFVRRLFDRILKDRETDPRCEACFVRKEDDDGVKGASERDIPFVDLGVYTRNRAFRLYLSSKSGKNVRLLPTHRLWRPPGVTVPATMADETMFYSSLVCNVERGARLISYEGVGQQSSYIGGRQLQGYGVITAEQANVNRGDCPRGITDGVMPCPETAAFVCRDFDEWSPAGCSGAEVRTWCAFPDHGVVVMNMQKNRFCENVERPHKSNNVMFVVDFREGAYYQRCHDPECRGHRGCLRPLPSELAREAVALASFITEEPKAEWTPPSFDDDDDDEELFWSVAAEEDGPAKNDIAWKPPTFKDDEADATFWAEAAALAS</sequence>
<dbReference type="PANTHER" id="PTHR31399">
    <property type="entry name" value="DNA-DIRECTED PRIMASE / POLYMERASE PROTEIN"/>
    <property type="match status" value="1"/>
</dbReference>
<dbReference type="OrthoDB" id="5988181at2759"/>
<dbReference type="GO" id="GO:0042276">
    <property type="term" value="P:error-prone translesion synthesis"/>
    <property type="evidence" value="ECO:0007669"/>
    <property type="project" value="InterPro"/>
</dbReference>
<dbReference type="GO" id="GO:0003682">
    <property type="term" value="F:chromatin binding"/>
    <property type="evidence" value="ECO:0007669"/>
    <property type="project" value="TreeGrafter"/>
</dbReference>
<dbReference type="GO" id="GO:0009411">
    <property type="term" value="P:response to UV"/>
    <property type="evidence" value="ECO:0007669"/>
    <property type="project" value="TreeGrafter"/>
</dbReference>
<dbReference type="Pfam" id="PF03121">
    <property type="entry name" value="Herpes_UL52"/>
    <property type="match status" value="1"/>
</dbReference>
<evidence type="ECO:0000313" key="6">
    <source>
        <dbReference type="Proteomes" id="UP000002009"/>
    </source>
</evidence>
<dbReference type="Proteomes" id="UP000002009">
    <property type="component" value="Chromosome 13"/>
</dbReference>
<dbReference type="GO" id="GO:0031297">
    <property type="term" value="P:replication fork processing"/>
    <property type="evidence" value="ECO:0007669"/>
    <property type="project" value="TreeGrafter"/>
</dbReference>
<gene>
    <name evidence="5" type="ORF">MICPUN_63857</name>
</gene>
<organism evidence="5 6">
    <name type="scientific">Micromonas commoda (strain RCC299 / NOUM17 / CCMP2709)</name>
    <name type="common">Picoplanktonic green alga</name>
    <dbReference type="NCBI Taxonomy" id="296587"/>
    <lineage>
        <taxon>Eukaryota</taxon>
        <taxon>Viridiplantae</taxon>
        <taxon>Chlorophyta</taxon>
        <taxon>Mamiellophyceae</taxon>
        <taxon>Mamiellales</taxon>
        <taxon>Mamiellaceae</taxon>
        <taxon>Micromonas</taxon>
    </lineage>
</organism>
<dbReference type="GO" id="GO:0006264">
    <property type="term" value="P:mitochondrial DNA replication"/>
    <property type="evidence" value="ECO:0007669"/>
    <property type="project" value="TreeGrafter"/>
</dbReference>
<evidence type="ECO:0000256" key="4">
    <source>
        <dbReference type="ARBA" id="ARBA00047303"/>
    </source>
</evidence>
<dbReference type="eggNOG" id="ENOG502QS1Q">
    <property type="taxonomic scope" value="Eukaryota"/>
</dbReference>
<comment type="catalytic activity">
    <reaction evidence="2">
        <text>ssDNA + n NTP = ssDNA/pppN(pN)n-1 hybrid + (n-1) diphosphate.</text>
        <dbReference type="EC" id="2.7.7.102"/>
    </reaction>
</comment>
<dbReference type="AlphaFoldDB" id="C1EFN7"/>
<dbReference type="InterPro" id="IPR044917">
    <property type="entry name" value="PRIMPOL"/>
</dbReference>
<evidence type="ECO:0000256" key="1">
    <source>
        <dbReference type="ARBA" id="ARBA00026139"/>
    </source>
</evidence>
<comment type="catalytic activity">
    <reaction evidence="4">
        <text>DNA(n) + a 2'-deoxyribonucleoside 5'-triphosphate = DNA(n+1) + diphosphate</text>
        <dbReference type="Rhea" id="RHEA:22508"/>
        <dbReference type="Rhea" id="RHEA-COMP:17339"/>
        <dbReference type="Rhea" id="RHEA-COMP:17340"/>
        <dbReference type="ChEBI" id="CHEBI:33019"/>
        <dbReference type="ChEBI" id="CHEBI:61560"/>
        <dbReference type="ChEBI" id="CHEBI:173112"/>
        <dbReference type="EC" id="2.7.7.7"/>
    </reaction>
    <physiologicalReaction direction="left-to-right" evidence="4">
        <dbReference type="Rhea" id="RHEA:22509"/>
    </physiologicalReaction>
</comment>
<evidence type="ECO:0000256" key="2">
    <source>
        <dbReference type="ARBA" id="ARBA00044677"/>
    </source>
</evidence>
<evidence type="ECO:0000313" key="5">
    <source>
        <dbReference type="EMBL" id="ACO67123.1"/>
    </source>
</evidence>
<accession>C1EFN7</accession>
<dbReference type="RefSeq" id="XP_002505865.1">
    <property type="nucleotide sequence ID" value="XM_002505819.1"/>
</dbReference>
<name>C1EFN7_MICCC</name>
<dbReference type="GO" id="GO:0003887">
    <property type="term" value="F:DNA-directed DNA polymerase activity"/>
    <property type="evidence" value="ECO:0007669"/>
    <property type="project" value="UniProtKB-EC"/>
</dbReference>
<dbReference type="GO" id="GO:0005634">
    <property type="term" value="C:nucleus"/>
    <property type="evidence" value="ECO:0007669"/>
    <property type="project" value="TreeGrafter"/>
</dbReference>
<dbReference type="KEGG" id="mis:MICPUN_63857"/>
<dbReference type="EC" id="2.7.7.102" evidence="3"/>
<dbReference type="OMA" id="REGAYYQ"/>
<dbReference type="PANTHER" id="PTHR31399:SF0">
    <property type="entry name" value="DNA-DIRECTED PRIMASE_POLYMERASE PROTEIN"/>
    <property type="match status" value="1"/>
</dbReference>
<dbReference type="GO" id="GO:0005759">
    <property type="term" value="C:mitochondrial matrix"/>
    <property type="evidence" value="ECO:0007669"/>
    <property type="project" value="TreeGrafter"/>
</dbReference>
<dbReference type="STRING" id="296587.C1EFN7"/>
<reference evidence="5 6" key="1">
    <citation type="journal article" date="2009" name="Science">
        <title>Green evolution and dynamic adaptations revealed by genomes of the marine picoeukaryotes Micromonas.</title>
        <authorList>
            <person name="Worden A.Z."/>
            <person name="Lee J.H."/>
            <person name="Mock T."/>
            <person name="Rouze P."/>
            <person name="Simmons M.P."/>
            <person name="Aerts A.L."/>
            <person name="Allen A.E."/>
            <person name="Cuvelier M.L."/>
            <person name="Derelle E."/>
            <person name="Everett M.V."/>
            <person name="Foulon E."/>
            <person name="Grimwood J."/>
            <person name="Gundlach H."/>
            <person name="Henrissat B."/>
            <person name="Napoli C."/>
            <person name="McDonald S.M."/>
            <person name="Parker M.S."/>
            <person name="Rombauts S."/>
            <person name="Salamov A."/>
            <person name="Von Dassow P."/>
            <person name="Badger J.H."/>
            <person name="Coutinho P.M."/>
            <person name="Demir E."/>
            <person name="Dubchak I."/>
            <person name="Gentemann C."/>
            <person name="Eikrem W."/>
            <person name="Gready J.E."/>
            <person name="John U."/>
            <person name="Lanier W."/>
            <person name="Lindquist E.A."/>
            <person name="Lucas S."/>
            <person name="Mayer K.F."/>
            <person name="Moreau H."/>
            <person name="Not F."/>
            <person name="Otillar R."/>
            <person name="Panaud O."/>
            <person name="Pangilinan J."/>
            <person name="Paulsen I."/>
            <person name="Piegu B."/>
            <person name="Poliakov A."/>
            <person name="Robbens S."/>
            <person name="Schmutz J."/>
            <person name="Toulza E."/>
            <person name="Wyss T."/>
            <person name="Zelensky A."/>
            <person name="Zhou K."/>
            <person name="Armbrust E.V."/>
            <person name="Bhattacharya D."/>
            <person name="Goodenough U.W."/>
            <person name="Van de Peer Y."/>
            <person name="Grigoriev I.V."/>
        </authorList>
    </citation>
    <scope>NUCLEOTIDE SEQUENCE [LARGE SCALE GENOMIC DNA]</scope>
    <source>
        <strain evidence="6">RCC299 / NOUM17</strain>
    </source>
</reference>